<dbReference type="GO" id="GO:0016887">
    <property type="term" value="F:ATP hydrolysis activity"/>
    <property type="evidence" value="ECO:0007669"/>
    <property type="project" value="RHEA"/>
</dbReference>
<keyword evidence="1" id="KW-0378">Hydrolase</keyword>
<evidence type="ECO:0000259" key="3">
    <source>
        <dbReference type="Pfam" id="PF05970"/>
    </source>
</evidence>
<keyword evidence="1" id="KW-0347">Helicase</keyword>
<keyword evidence="1" id="KW-0233">DNA recombination</keyword>
<dbReference type="OrthoDB" id="111435at2759"/>
<dbReference type="InterPro" id="IPR049163">
    <property type="entry name" value="Pif1-like_2B_dom"/>
</dbReference>
<dbReference type="PANTHER" id="PTHR10492">
    <property type="match status" value="1"/>
</dbReference>
<protein>
    <recommendedName>
        <fullName evidence="1">ATP-dependent DNA helicase</fullName>
        <ecNumber evidence="1">5.6.2.3</ecNumber>
    </recommendedName>
</protein>
<reference evidence="5 6" key="1">
    <citation type="journal article" date="2010" name="Nature">
        <title>The Ectocarpus genome and the independent evolution of multicellularity in brown algae.</title>
        <authorList>
            <person name="Cock J.M."/>
            <person name="Sterck L."/>
            <person name="Rouze P."/>
            <person name="Scornet D."/>
            <person name="Allen A.E."/>
            <person name="Amoutzias G."/>
            <person name="Anthouard V."/>
            <person name="Artiguenave F."/>
            <person name="Aury J.M."/>
            <person name="Badger J.H."/>
            <person name="Beszteri B."/>
            <person name="Billiau K."/>
            <person name="Bonnet E."/>
            <person name="Bothwell J.H."/>
            <person name="Bowler C."/>
            <person name="Boyen C."/>
            <person name="Brownlee C."/>
            <person name="Carrano C.J."/>
            <person name="Charrier B."/>
            <person name="Cho G.Y."/>
            <person name="Coelho S.M."/>
            <person name="Collen J."/>
            <person name="Corre E."/>
            <person name="Da Silva C."/>
            <person name="Delage L."/>
            <person name="Delaroque N."/>
            <person name="Dittami S.M."/>
            <person name="Doulbeau S."/>
            <person name="Elias M."/>
            <person name="Farnham G."/>
            <person name="Gachon C.M."/>
            <person name="Gschloessl B."/>
            <person name="Heesch S."/>
            <person name="Jabbari K."/>
            <person name="Jubin C."/>
            <person name="Kawai H."/>
            <person name="Kimura K."/>
            <person name="Kloareg B."/>
            <person name="Kupper F.C."/>
            <person name="Lang D."/>
            <person name="Le Bail A."/>
            <person name="Leblanc C."/>
            <person name="Lerouge P."/>
            <person name="Lohr M."/>
            <person name="Lopez P.J."/>
            <person name="Martens C."/>
            <person name="Maumus F."/>
            <person name="Michel G."/>
            <person name="Miranda-Saavedra D."/>
            <person name="Morales J."/>
            <person name="Moreau H."/>
            <person name="Motomura T."/>
            <person name="Nagasato C."/>
            <person name="Napoli C.A."/>
            <person name="Nelson D.R."/>
            <person name="Nyvall-Collen P."/>
            <person name="Peters A.F."/>
            <person name="Pommier C."/>
            <person name="Potin P."/>
            <person name="Poulain J."/>
            <person name="Quesneville H."/>
            <person name="Read B."/>
            <person name="Rensing S.A."/>
            <person name="Ritter A."/>
            <person name="Rousvoal S."/>
            <person name="Samanta M."/>
            <person name="Samson G."/>
            <person name="Schroeder D.C."/>
            <person name="Segurens B."/>
            <person name="Strittmatter M."/>
            <person name="Tonon T."/>
            <person name="Tregear J.W."/>
            <person name="Valentin K."/>
            <person name="von Dassow P."/>
            <person name="Yamagishi T."/>
            <person name="Van de Peer Y."/>
            <person name="Wincker P."/>
        </authorList>
    </citation>
    <scope>NUCLEOTIDE SEQUENCE [LARGE SCALE GENOMIC DNA]</scope>
    <source>
        <strain evidence="6">Ec32 / CCAP1310/4</strain>
    </source>
</reference>
<accession>D7FZH9</accession>
<dbReference type="Gene3D" id="3.40.50.300">
    <property type="entry name" value="P-loop containing nucleotide triphosphate hydrolases"/>
    <property type="match status" value="2"/>
</dbReference>
<organism evidence="5 6">
    <name type="scientific">Ectocarpus siliculosus</name>
    <name type="common">Brown alga</name>
    <name type="synonym">Conferva siliculosa</name>
    <dbReference type="NCBI Taxonomy" id="2880"/>
    <lineage>
        <taxon>Eukaryota</taxon>
        <taxon>Sar</taxon>
        <taxon>Stramenopiles</taxon>
        <taxon>Ochrophyta</taxon>
        <taxon>PX clade</taxon>
        <taxon>Phaeophyceae</taxon>
        <taxon>Ectocarpales</taxon>
        <taxon>Ectocarpaceae</taxon>
        <taxon>Ectocarpus</taxon>
    </lineage>
</organism>
<comment type="cofactor">
    <cofactor evidence="1">
        <name>Mg(2+)</name>
        <dbReference type="ChEBI" id="CHEBI:18420"/>
    </cofactor>
</comment>
<dbReference type="GO" id="GO:0043139">
    <property type="term" value="F:5'-3' DNA helicase activity"/>
    <property type="evidence" value="ECO:0007669"/>
    <property type="project" value="UniProtKB-EC"/>
</dbReference>
<dbReference type="InterPro" id="IPR010285">
    <property type="entry name" value="DNA_helicase_pif1-like_DEAD"/>
</dbReference>
<name>D7FZH9_ECTSI</name>
<dbReference type="GO" id="GO:0006281">
    <property type="term" value="P:DNA repair"/>
    <property type="evidence" value="ECO:0007669"/>
    <property type="project" value="UniProtKB-KW"/>
</dbReference>
<evidence type="ECO:0000256" key="1">
    <source>
        <dbReference type="RuleBase" id="RU363044"/>
    </source>
</evidence>
<dbReference type="AlphaFoldDB" id="D7FZH9"/>
<dbReference type="GO" id="GO:0005524">
    <property type="term" value="F:ATP binding"/>
    <property type="evidence" value="ECO:0007669"/>
    <property type="project" value="UniProtKB-KW"/>
</dbReference>
<evidence type="ECO:0000313" key="6">
    <source>
        <dbReference type="Proteomes" id="UP000002630"/>
    </source>
</evidence>
<proteinExistence type="inferred from homology"/>
<dbReference type="InterPro" id="IPR027417">
    <property type="entry name" value="P-loop_NTPase"/>
</dbReference>
<evidence type="ECO:0000259" key="4">
    <source>
        <dbReference type="Pfam" id="PF21530"/>
    </source>
</evidence>
<sequence>MKRDTLVRASRTRSGSASPCPWSTGKGSCFNLDVLSDSDRGTDDGRSYSSDSSSSDEGDGAQEDSDKEVTEEEDSDVEEVDEEDSSGGSMSRKSGARKGATRTSAGRPAAASARKASKHPGAAADILNLAEDGPAGRPAQGSSSKSAAAANKHPTSKRAGAAGAPVDLASDNSKKKEGSADGGKGKKGKADGGKGKKGKGDGSKAKKGKGKAAKDKGDKGQMHARLTESREDKATLDAIAKRTSREAEEERQTAYKASLEAERVRGSRAKALEARAHKGIEPHFQDAYGEEMFTNQRQGMVDPVVDCHRDVLQNDVPPTASSPSTGAFPGKVVVLAGDTRQLPPVVPNGGEAETTAASVLSSAYYRDNVEIFHLSKTMRNKDDPRYSKMVDDIGDGVSDIDEAGLITITGVRTEEALDVAIDFVFPDDVLQNPSACAKRGIISTHNDSVARVNAAVLARVNGETYTLQGRTMLDHKHLDPDVDDFFRMSQFLNQMEHSGVPSHDINLNVGVVVMLCRNLSIDDCLTNGTKVVVVAIQPFTLKLQTLDHGKMFWLPRIAFNFVTDQGVAVKRVQFPVRLCFCLTVHRAQGQTLDKTCIDLTRHPFAHGHLYVGLSRVRKSDDIIILTTSDRIDGDVFAKVHNVVFKSLLAEAD</sequence>
<keyword evidence="1" id="KW-0547">Nucleotide-binding</keyword>
<keyword evidence="1" id="KW-0234">DNA repair</keyword>
<keyword evidence="1" id="KW-0067">ATP-binding</keyword>
<feature type="domain" description="DNA helicase Pif1-like 2B" evidence="4">
    <location>
        <begin position="491"/>
        <end position="534"/>
    </location>
</feature>
<dbReference type="CDD" id="cd18809">
    <property type="entry name" value="SF1_C_RecD"/>
    <property type="match status" value="1"/>
</dbReference>
<feature type="compositionally biased region" description="Basic and acidic residues" evidence="2">
    <location>
        <begin position="212"/>
        <end position="236"/>
    </location>
</feature>
<feature type="compositionally biased region" description="Basic and acidic residues" evidence="2">
    <location>
        <begin position="188"/>
        <end position="204"/>
    </location>
</feature>
<evidence type="ECO:0000313" key="5">
    <source>
        <dbReference type="EMBL" id="CBJ32786.1"/>
    </source>
</evidence>
<dbReference type="Pfam" id="PF21530">
    <property type="entry name" value="Pif1_2B_dom"/>
    <property type="match status" value="1"/>
</dbReference>
<dbReference type="EC" id="5.6.2.3" evidence="1"/>
<feature type="compositionally biased region" description="Acidic residues" evidence="2">
    <location>
        <begin position="54"/>
        <end position="85"/>
    </location>
</feature>
<feature type="region of interest" description="Disordered" evidence="2">
    <location>
        <begin position="1"/>
        <end position="236"/>
    </location>
</feature>
<dbReference type="eggNOG" id="KOG0987">
    <property type="taxonomic scope" value="Eukaryota"/>
</dbReference>
<dbReference type="STRING" id="2880.D7FZH9"/>
<dbReference type="InParanoid" id="D7FZH9"/>
<keyword evidence="1" id="KW-0227">DNA damage</keyword>
<feature type="compositionally biased region" description="Low complexity" evidence="2">
    <location>
        <begin position="101"/>
        <end position="114"/>
    </location>
</feature>
<feature type="compositionally biased region" description="Basic and acidic residues" evidence="2">
    <location>
        <begin position="37"/>
        <end position="46"/>
    </location>
</feature>
<comment type="similarity">
    <text evidence="1">Belongs to the helicase family.</text>
</comment>
<dbReference type="Pfam" id="PF05970">
    <property type="entry name" value="PIF1"/>
    <property type="match status" value="1"/>
</dbReference>
<feature type="domain" description="DNA helicase Pif1-like DEAD-box helicase" evidence="3">
    <location>
        <begin position="310"/>
        <end position="396"/>
    </location>
</feature>
<dbReference type="Gene3D" id="2.30.30.940">
    <property type="match status" value="1"/>
</dbReference>
<dbReference type="GO" id="GO:0006310">
    <property type="term" value="P:DNA recombination"/>
    <property type="evidence" value="ECO:0007669"/>
    <property type="project" value="UniProtKB-KW"/>
</dbReference>
<dbReference type="GO" id="GO:0000723">
    <property type="term" value="P:telomere maintenance"/>
    <property type="evidence" value="ECO:0007669"/>
    <property type="project" value="InterPro"/>
</dbReference>
<comment type="catalytic activity">
    <reaction evidence="1">
        <text>ATP + H2O = ADP + phosphate + H(+)</text>
        <dbReference type="Rhea" id="RHEA:13065"/>
        <dbReference type="ChEBI" id="CHEBI:15377"/>
        <dbReference type="ChEBI" id="CHEBI:15378"/>
        <dbReference type="ChEBI" id="CHEBI:30616"/>
        <dbReference type="ChEBI" id="CHEBI:43474"/>
        <dbReference type="ChEBI" id="CHEBI:456216"/>
        <dbReference type="EC" id="5.6.2.3"/>
    </reaction>
</comment>
<keyword evidence="6" id="KW-1185">Reference proteome</keyword>
<evidence type="ECO:0000256" key="2">
    <source>
        <dbReference type="SAM" id="MobiDB-lite"/>
    </source>
</evidence>
<dbReference type="Proteomes" id="UP000002630">
    <property type="component" value="Unassembled WGS sequence"/>
</dbReference>
<gene>
    <name evidence="5" type="ORF">Esi_0373_0002</name>
</gene>
<dbReference type="SUPFAM" id="SSF52540">
    <property type="entry name" value="P-loop containing nucleoside triphosphate hydrolases"/>
    <property type="match status" value="1"/>
</dbReference>
<dbReference type="EMBL" id="FN649760">
    <property type="protein sequence ID" value="CBJ32786.1"/>
    <property type="molecule type" value="Genomic_DNA"/>
</dbReference>